<evidence type="ECO:0000256" key="9">
    <source>
        <dbReference type="PIRSR" id="PIRSR000094-1"/>
    </source>
</evidence>
<evidence type="ECO:0000256" key="5">
    <source>
        <dbReference type="ARBA" id="ARBA00023002"/>
    </source>
</evidence>
<evidence type="ECO:0000256" key="8">
    <source>
        <dbReference type="PIRNR" id="PIRNR000094"/>
    </source>
</evidence>
<accession>A0A2T5GF85</accession>
<evidence type="ECO:0000256" key="10">
    <source>
        <dbReference type="PIRSR" id="PIRSR000094-2"/>
    </source>
</evidence>
<evidence type="ECO:0000256" key="2">
    <source>
        <dbReference type="ARBA" id="ARBA00009233"/>
    </source>
</evidence>
<gene>
    <name evidence="12" type="primary">fabI</name>
    <name evidence="13" type="ORF">HSCHL_1791</name>
    <name evidence="12" type="ORF">KM312_04815</name>
</gene>
<dbReference type="InterPro" id="IPR014358">
    <property type="entry name" value="Enoyl-ACP_Rdtase_NADH"/>
</dbReference>
<evidence type="ECO:0000313" key="14">
    <source>
        <dbReference type="Proteomes" id="UP000244180"/>
    </source>
</evidence>
<dbReference type="GO" id="GO:0006633">
    <property type="term" value="P:fatty acid biosynthetic process"/>
    <property type="evidence" value="ECO:0007669"/>
    <property type="project" value="UniProtKB-KW"/>
</dbReference>
<dbReference type="GO" id="GO:0004318">
    <property type="term" value="F:enoyl-[acyl-carrier-protein] reductase (NADH) activity"/>
    <property type="evidence" value="ECO:0007669"/>
    <property type="project" value="UniProtKB-EC"/>
</dbReference>
<comment type="similarity">
    <text evidence="2 8">Belongs to the short-chain dehydrogenases/reductases (SDR) family. FabI subfamily.</text>
</comment>
<feature type="binding site" evidence="11">
    <location>
        <begin position="193"/>
        <end position="197"/>
    </location>
    <ligand>
        <name>NAD(+)</name>
        <dbReference type="ChEBI" id="CHEBI:57540"/>
    </ligand>
</feature>
<dbReference type="CDD" id="cd05372">
    <property type="entry name" value="ENR_SDR"/>
    <property type="match status" value="1"/>
</dbReference>
<feature type="active site" description="Proton acceptor" evidence="9">
    <location>
        <position position="157"/>
    </location>
</feature>
<dbReference type="FunFam" id="1.10.8.400:FF:000001">
    <property type="entry name" value="Enoyl-[acyl-carrier-protein] reductase [NADH]"/>
    <property type="match status" value="1"/>
</dbReference>
<dbReference type="Pfam" id="PF13561">
    <property type="entry name" value="adh_short_C2"/>
    <property type="match status" value="1"/>
</dbReference>
<feature type="binding site" evidence="11">
    <location>
        <begin position="19"/>
        <end position="20"/>
    </location>
    <ligand>
        <name>NAD(+)</name>
        <dbReference type="ChEBI" id="CHEBI:57540"/>
    </ligand>
</feature>
<dbReference type="Gene3D" id="3.40.50.720">
    <property type="entry name" value="NAD(P)-binding Rossmann-like Domain"/>
    <property type="match status" value="1"/>
</dbReference>
<evidence type="ECO:0000256" key="7">
    <source>
        <dbReference type="ARBA" id="ARBA00023160"/>
    </source>
</evidence>
<comment type="caution">
    <text evidence="13">The sequence shown here is derived from an EMBL/GenBank/DDBJ whole genome shotgun (WGS) entry which is preliminary data.</text>
</comment>
<keyword evidence="5 8" id="KW-0560">Oxidoreductase</keyword>
<dbReference type="InterPro" id="IPR002347">
    <property type="entry name" value="SDR_fam"/>
</dbReference>
<evidence type="ECO:0000256" key="3">
    <source>
        <dbReference type="ARBA" id="ARBA00022516"/>
    </source>
</evidence>
<comment type="pathway">
    <text evidence="1">Lipid metabolism; fatty acid biosynthesis.</text>
</comment>
<keyword evidence="8 11" id="KW-0520">NAD</keyword>
<keyword evidence="3 8" id="KW-0444">Lipid biosynthesis</keyword>
<dbReference type="PANTHER" id="PTHR43159">
    <property type="entry name" value="ENOYL-[ACYL-CARRIER-PROTEIN] REDUCTASE"/>
    <property type="match status" value="1"/>
</dbReference>
<dbReference type="EMBL" id="JAHHQF010000047">
    <property type="protein sequence ID" value="MBT9281964.1"/>
    <property type="molecule type" value="Genomic_DNA"/>
</dbReference>
<feature type="binding site" evidence="11">
    <location>
        <position position="164"/>
    </location>
    <ligand>
        <name>NAD(+)</name>
        <dbReference type="ChEBI" id="CHEBI:57540"/>
    </ligand>
</feature>
<dbReference type="Gene3D" id="1.10.8.400">
    <property type="entry name" value="Enoyl acyl carrier protein reductase"/>
    <property type="match status" value="1"/>
</dbReference>
<evidence type="ECO:0000256" key="6">
    <source>
        <dbReference type="ARBA" id="ARBA00023098"/>
    </source>
</evidence>
<evidence type="ECO:0000256" key="1">
    <source>
        <dbReference type="ARBA" id="ARBA00005194"/>
    </source>
</evidence>
<keyword evidence="4" id="KW-0276">Fatty acid metabolism</keyword>
<keyword evidence="6" id="KW-0443">Lipid metabolism</keyword>
<reference evidence="12" key="2">
    <citation type="journal article" date="2021" name="Microbiology">
        <title>Metagenomic Analysis of the Microbial Community in the Underground Coal Fire Area (Kemerovo Region, Russia) Revealed Predominance of Thermophilic Members of the Phyla Deinococcus-thermus, Aquificae, and Firmicutes.</title>
        <authorList>
            <person name="Kadnikov V."/>
            <person name="Mardanov A.V."/>
            <person name="Beletsky A.V."/>
            <person name="Karnachuk O.V."/>
            <person name="Ravin N.V."/>
        </authorList>
    </citation>
    <scope>NUCLEOTIDE SEQUENCE</scope>
    <source>
        <strain evidence="12">RBS10-49</strain>
    </source>
</reference>
<evidence type="ECO:0000313" key="13">
    <source>
        <dbReference type="EMBL" id="PTQ54848.1"/>
    </source>
</evidence>
<dbReference type="SUPFAM" id="SSF51735">
    <property type="entry name" value="NAD(P)-binding Rossmann-fold domains"/>
    <property type="match status" value="1"/>
</dbReference>
<dbReference type="PIRSF" id="PIRSF000094">
    <property type="entry name" value="Enoyl-ACP_rdct"/>
    <property type="match status" value="1"/>
</dbReference>
<dbReference type="InterPro" id="IPR036291">
    <property type="entry name" value="NAD(P)-bd_dom_sf"/>
</dbReference>
<name>A0A2T5GF85_HYDSH</name>
<reference evidence="13 14" key="1">
    <citation type="submission" date="2017-08" db="EMBL/GenBank/DDBJ databases">
        <title>Burning lignite coal seam in the remote Altai Mountains harbors a hydrogen-driven thermophilic microbial community.</title>
        <authorList>
            <person name="Kadnikov V.V."/>
            <person name="Mardanov A.V."/>
            <person name="Ivasenko D."/>
            <person name="Beletsky A.V."/>
            <person name="Karnachuk O.V."/>
            <person name="Ravin N.V."/>
        </authorList>
    </citation>
    <scope>NUCLEOTIDE SEQUENCE [LARGE SCALE GENOMIC DNA]</scope>
    <source>
        <strain evidence="13">AL33</strain>
    </source>
</reference>
<feature type="binding site" evidence="10">
    <location>
        <position position="97"/>
    </location>
    <ligand>
        <name>substrate</name>
    </ligand>
</feature>
<feature type="binding site" evidence="11">
    <location>
        <begin position="66"/>
        <end position="67"/>
    </location>
    <ligand>
        <name>NAD(+)</name>
        <dbReference type="ChEBI" id="CHEBI:57540"/>
    </ligand>
</feature>
<comment type="catalytic activity">
    <reaction evidence="8">
        <text>a 2,3-saturated acyl-[ACP] + NAD(+) = a (2E)-enoyl-[ACP] + NADH + H(+)</text>
        <dbReference type="Rhea" id="RHEA:10240"/>
        <dbReference type="Rhea" id="RHEA-COMP:9925"/>
        <dbReference type="Rhea" id="RHEA-COMP:9926"/>
        <dbReference type="ChEBI" id="CHEBI:15378"/>
        <dbReference type="ChEBI" id="CHEBI:57540"/>
        <dbReference type="ChEBI" id="CHEBI:57945"/>
        <dbReference type="ChEBI" id="CHEBI:78784"/>
        <dbReference type="ChEBI" id="CHEBI:78785"/>
        <dbReference type="EC" id="1.3.1.9"/>
    </reaction>
</comment>
<dbReference type="PRINTS" id="PR00081">
    <property type="entry name" value="GDHRDH"/>
</dbReference>
<feature type="binding site" evidence="11">
    <location>
        <position position="94"/>
    </location>
    <ligand>
        <name>NAD(+)</name>
        <dbReference type="ChEBI" id="CHEBI:57540"/>
    </ligand>
</feature>
<dbReference type="PANTHER" id="PTHR43159:SF2">
    <property type="entry name" value="ENOYL-[ACYL-CARRIER-PROTEIN] REDUCTASE [NADH], CHLOROPLASTIC"/>
    <property type="match status" value="1"/>
</dbReference>
<evidence type="ECO:0000256" key="11">
    <source>
        <dbReference type="PIRSR" id="PIRSR000094-3"/>
    </source>
</evidence>
<feature type="active site" description="Proton acceptor" evidence="9">
    <location>
        <position position="147"/>
    </location>
</feature>
<dbReference type="NCBIfam" id="NF006369">
    <property type="entry name" value="PRK08594.1"/>
    <property type="match status" value="1"/>
</dbReference>
<proteinExistence type="inferred from homology"/>
<dbReference type="Proteomes" id="UP000244180">
    <property type="component" value="Unassembled WGS sequence"/>
</dbReference>
<evidence type="ECO:0000256" key="4">
    <source>
        <dbReference type="ARBA" id="ARBA00022832"/>
    </source>
</evidence>
<protein>
    <recommendedName>
        <fullName evidence="8">Enoyl-[acyl-carrier-protein] reductase [NADH]</fullName>
        <ecNumber evidence="8">1.3.1.9</ecNumber>
    </recommendedName>
</protein>
<dbReference type="EMBL" id="PEBV01000001">
    <property type="protein sequence ID" value="PTQ54848.1"/>
    <property type="molecule type" value="Genomic_DNA"/>
</dbReference>
<evidence type="ECO:0000313" key="12">
    <source>
        <dbReference type="EMBL" id="MBT9281964.1"/>
    </source>
</evidence>
<dbReference type="Proteomes" id="UP000748108">
    <property type="component" value="Unassembled WGS sequence"/>
</dbReference>
<feature type="binding site" evidence="11">
    <location>
        <position position="13"/>
    </location>
    <ligand>
        <name>NAD(+)</name>
        <dbReference type="ChEBI" id="CHEBI:57540"/>
    </ligand>
</feature>
<sequence length="257" mass="27727">MGLLQDRTYVVMGVANERSIAWGIARALDREGARLVFTIRSPRRRKNIEALLTGLTRQDALVIELDVERDEAIDGLAAFLQKEGVTVHGLVHSVALARPEELAGEFIATGREGFRLAHEVSVYSLVAVSRALRPLMPDGGSIVTLTYLGSERVVPNYNVMGVAKAALEASVRYLAYDLGKDGIRVNAISAGPIRTVSARGVSGFSAILKVIEERAPLRRNITLEDVAGVAVFLLSDLSRAVTGEVIHVDAGYHVMGL</sequence>
<dbReference type="EC" id="1.3.1.9" evidence="8"/>
<dbReference type="AlphaFoldDB" id="A0A2T5GF85"/>
<organism evidence="13 14">
    <name type="scientific">Hydrogenibacillus schlegelii</name>
    <name type="common">Bacillus schlegelii</name>
    <dbReference type="NCBI Taxonomy" id="1484"/>
    <lineage>
        <taxon>Bacteria</taxon>
        <taxon>Bacillati</taxon>
        <taxon>Bacillota</taxon>
        <taxon>Bacilli</taxon>
        <taxon>Bacillales</taxon>
        <taxon>Bacillales Family X. Incertae Sedis</taxon>
        <taxon>Hydrogenibacillus</taxon>
    </lineage>
</organism>
<keyword evidence="7 8" id="KW-0275">Fatty acid biosynthesis</keyword>